<feature type="transmembrane region" description="Helical" evidence="8">
    <location>
        <begin position="283"/>
        <end position="308"/>
    </location>
</feature>
<organism evidence="10 11">
    <name type="scientific">Ambrosia artemisiifolia</name>
    <name type="common">Common ragweed</name>
    <dbReference type="NCBI Taxonomy" id="4212"/>
    <lineage>
        <taxon>Eukaryota</taxon>
        <taxon>Viridiplantae</taxon>
        <taxon>Streptophyta</taxon>
        <taxon>Embryophyta</taxon>
        <taxon>Tracheophyta</taxon>
        <taxon>Spermatophyta</taxon>
        <taxon>Magnoliopsida</taxon>
        <taxon>eudicotyledons</taxon>
        <taxon>Gunneridae</taxon>
        <taxon>Pentapetalae</taxon>
        <taxon>asterids</taxon>
        <taxon>campanulids</taxon>
        <taxon>Asterales</taxon>
        <taxon>Asteraceae</taxon>
        <taxon>Asteroideae</taxon>
        <taxon>Heliantheae alliance</taxon>
        <taxon>Heliantheae</taxon>
        <taxon>Ambrosia</taxon>
    </lineage>
</organism>
<dbReference type="FunFam" id="1.20.1560.10:FF:000003">
    <property type="entry name" value="ABC transporter C family member 10"/>
    <property type="match status" value="1"/>
</dbReference>
<feature type="non-terminal residue" evidence="10">
    <location>
        <position position="1"/>
    </location>
</feature>
<feature type="transmembrane region" description="Helical" evidence="8">
    <location>
        <begin position="320"/>
        <end position="338"/>
    </location>
</feature>
<feature type="transmembrane region" description="Helical" evidence="8">
    <location>
        <begin position="31"/>
        <end position="49"/>
    </location>
</feature>
<dbReference type="Gene3D" id="3.40.50.300">
    <property type="entry name" value="P-loop containing nucleotide triphosphate hydrolases"/>
    <property type="match status" value="1"/>
</dbReference>
<dbReference type="InterPro" id="IPR003439">
    <property type="entry name" value="ABC_transporter-like_ATP-bd"/>
</dbReference>
<keyword evidence="7 8" id="KW-0472">Membrane</keyword>
<keyword evidence="6 8" id="KW-1133">Transmembrane helix</keyword>
<dbReference type="InterPro" id="IPR036640">
    <property type="entry name" value="ABC1_TM_sf"/>
</dbReference>
<dbReference type="CDD" id="cd18579">
    <property type="entry name" value="ABC_6TM_ABCC_D1"/>
    <property type="match status" value="1"/>
</dbReference>
<feature type="transmembrane region" description="Helical" evidence="8">
    <location>
        <begin position="131"/>
        <end position="149"/>
    </location>
</feature>
<dbReference type="GO" id="GO:0005524">
    <property type="term" value="F:ATP binding"/>
    <property type="evidence" value="ECO:0007669"/>
    <property type="project" value="UniProtKB-KW"/>
</dbReference>
<keyword evidence="11" id="KW-1185">Reference proteome</keyword>
<evidence type="ECO:0000256" key="3">
    <source>
        <dbReference type="ARBA" id="ARBA00022692"/>
    </source>
</evidence>
<dbReference type="Gene3D" id="1.20.1560.10">
    <property type="entry name" value="ABC transporter type 1, transmembrane domain"/>
    <property type="match status" value="1"/>
</dbReference>
<feature type="transmembrane region" description="Helical" evidence="8">
    <location>
        <begin position="61"/>
        <end position="80"/>
    </location>
</feature>
<keyword evidence="3 8" id="KW-0812">Transmembrane</keyword>
<dbReference type="Proteomes" id="UP001206925">
    <property type="component" value="Unassembled WGS sequence"/>
</dbReference>
<feature type="transmembrane region" description="Helical" evidence="8">
    <location>
        <begin position="155"/>
        <end position="173"/>
    </location>
</feature>
<evidence type="ECO:0000313" key="10">
    <source>
        <dbReference type="EMBL" id="KAI7735774.1"/>
    </source>
</evidence>
<keyword evidence="4" id="KW-0547">Nucleotide-binding</keyword>
<dbReference type="InterPro" id="IPR011527">
    <property type="entry name" value="ABC1_TM_dom"/>
</dbReference>
<dbReference type="PROSITE" id="PS50929">
    <property type="entry name" value="ABC_TM1F"/>
    <property type="match status" value="1"/>
</dbReference>
<evidence type="ECO:0000256" key="4">
    <source>
        <dbReference type="ARBA" id="ARBA00022741"/>
    </source>
</evidence>
<proteinExistence type="predicted"/>
<comment type="subcellular location">
    <subcellularLocation>
        <location evidence="1">Membrane</location>
        <topology evidence="1">Multi-pass membrane protein</topology>
    </subcellularLocation>
</comment>
<evidence type="ECO:0000259" key="9">
    <source>
        <dbReference type="PROSITE" id="PS50929"/>
    </source>
</evidence>
<accession>A0AAD5GBV2</accession>
<evidence type="ECO:0000256" key="2">
    <source>
        <dbReference type="ARBA" id="ARBA00022448"/>
    </source>
</evidence>
<protein>
    <recommendedName>
        <fullName evidence="9">ABC transmembrane type-1 domain-containing protein</fullName>
    </recommendedName>
</protein>
<keyword evidence="2" id="KW-0813">Transport</keyword>
<sequence length="746" mass="84456">MASMWSLLGNCICEDACDLISPHGHRIILDLLNLLFVVVFYLVLLVVYLKKYRISENGFRRSDWISVSVAVCCFVIGGAYVGDCLWEVVGRSRNYDCSDWGVDAGRGLVWMTLTVSLLVERSELIKVLVSVWWMLLFVSISVIGIENLVEEHRIMLLEFIEWVVAFLLLLCALRNGKEFVIQRAQESLLDPLLANGTKEENRNQVEEPSFLSKLVFSWVNPLISLGYRKPLVLDDIPPLTPKDQACVAYEQFKMAWDSLQREKTSNNVNLVGRALKKVYYKEMVLTGIYALIRTIAVIFGPLLLYAFVNYSNSEIKNLQHGLLLVGCLIVVKVLESLSQRHFFFDAKRLGMRMRSALMVAVYDKQLKLSSLGRKRHSTGEVVNYIAVDAYRMGEFPMWVHVGWTSFVQLFLAIGVLFSVVGVGVLPGLVPLFLCGILNVPFAISLQKCQLQFMVAQDKRLRSTSEILNSMKIIKLQSWEEKFKNLLYSCRENEFKWLSESQYQKAYGSVLYWMSPTIISSAVLFGCAFFNSDSLNAATIFTILATLRTMSEPVKYFPQALSMLIQTKVSFDRINSFLVENELETEGVIENQQNRNSGICIRIQHGNFSWDPESSWPTLRDINIEVARGQKVVICGPVGAGKSSLLYAILREITRNSGTVDVLGSIAYVSQASWIQSGTIRDNILYGKPMDTIRYKNAIKSCALDMDFNDFDHGDLTEIGQRGLNMSGGQKQRIQLARAIYNDAEIY</sequence>
<feature type="domain" description="ABC transmembrane type-1" evidence="9">
    <location>
        <begin position="284"/>
        <end position="565"/>
    </location>
</feature>
<evidence type="ECO:0000256" key="1">
    <source>
        <dbReference type="ARBA" id="ARBA00004141"/>
    </source>
</evidence>
<evidence type="ECO:0000256" key="8">
    <source>
        <dbReference type="SAM" id="Phobius"/>
    </source>
</evidence>
<dbReference type="GO" id="GO:0016887">
    <property type="term" value="F:ATP hydrolysis activity"/>
    <property type="evidence" value="ECO:0007669"/>
    <property type="project" value="InterPro"/>
</dbReference>
<comment type="caution">
    <text evidence="10">The sequence shown here is derived from an EMBL/GenBank/DDBJ whole genome shotgun (WGS) entry which is preliminary data.</text>
</comment>
<gene>
    <name evidence="10" type="ORF">M8C21_000536</name>
</gene>
<feature type="transmembrane region" description="Helical" evidence="8">
    <location>
        <begin position="401"/>
        <end position="422"/>
    </location>
</feature>
<dbReference type="InterPro" id="IPR027417">
    <property type="entry name" value="P-loop_NTPase"/>
</dbReference>
<dbReference type="Pfam" id="PF00664">
    <property type="entry name" value="ABC_membrane"/>
    <property type="match status" value="1"/>
</dbReference>
<keyword evidence="5" id="KW-0067">ATP-binding</keyword>
<dbReference type="PANTHER" id="PTHR24223">
    <property type="entry name" value="ATP-BINDING CASSETTE SUB-FAMILY C"/>
    <property type="match status" value="1"/>
</dbReference>
<dbReference type="GO" id="GO:0140359">
    <property type="term" value="F:ABC-type transporter activity"/>
    <property type="evidence" value="ECO:0007669"/>
    <property type="project" value="InterPro"/>
</dbReference>
<dbReference type="GO" id="GO:0016020">
    <property type="term" value="C:membrane"/>
    <property type="evidence" value="ECO:0007669"/>
    <property type="project" value="UniProtKB-SubCell"/>
</dbReference>
<dbReference type="EMBL" id="JAMZMK010009435">
    <property type="protein sequence ID" value="KAI7735774.1"/>
    <property type="molecule type" value="Genomic_DNA"/>
</dbReference>
<dbReference type="InterPro" id="IPR050173">
    <property type="entry name" value="ABC_transporter_C-like"/>
</dbReference>
<reference evidence="10" key="1">
    <citation type="submission" date="2022-06" db="EMBL/GenBank/DDBJ databases">
        <title>Uncovering the hologenomic basis of an extraordinary plant invasion.</title>
        <authorList>
            <person name="Bieker V.C."/>
            <person name="Martin M.D."/>
            <person name="Gilbert T."/>
            <person name="Hodgins K."/>
            <person name="Battlay P."/>
            <person name="Petersen B."/>
            <person name="Wilson J."/>
        </authorList>
    </citation>
    <scope>NUCLEOTIDE SEQUENCE</scope>
    <source>
        <strain evidence="10">AA19_3_7</strain>
        <tissue evidence="10">Leaf</tissue>
    </source>
</reference>
<evidence type="ECO:0000313" key="11">
    <source>
        <dbReference type="Proteomes" id="UP001206925"/>
    </source>
</evidence>
<evidence type="ECO:0000256" key="5">
    <source>
        <dbReference type="ARBA" id="ARBA00022840"/>
    </source>
</evidence>
<dbReference type="InterPro" id="IPR044746">
    <property type="entry name" value="ABCC_6TM_D1"/>
</dbReference>
<dbReference type="AlphaFoldDB" id="A0AAD5GBV2"/>
<dbReference type="Pfam" id="PF00005">
    <property type="entry name" value="ABC_tran"/>
    <property type="match status" value="1"/>
</dbReference>
<dbReference type="PANTHER" id="PTHR24223:SF108">
    <property type="entry name" value="ABC TRANSPORTER C FAMILY MEMBER 8"/>
    <property type="match status" value="1"/>
</dbReference>
<feature type="transmembrane region" description="Helical" evidence="8">
    <location>
        <begin position="509"/>
        <end position="530"/>
    </location>
</feature>
<dbReference type="SUPFAM" id="SSF52540">
    <property type="entry name" value="P-loop containing nucleoside triphosphate hydrolases"/>
    <property type="match status" value="1"/>
</dbReference>
<dbReference type="SUPFAM" id="SSF90123">
    <property type="entry name" value="ABC transporter transmembrane region"/>
    <property type="match status" value="1"/>
</dbReference>
<feature type="transmembrane region" description="Helical" evidence="8">
    <location>
        <begin position="428"/>
        <end position="445"/>
    </location>
</feature>
<evidence type="ECO:0000256" key="7">
    <source>
        <dbReference type="ARBA" id="ARBA00023136"/>
    </source>
</evidence>
<evidence type="ECO:0000256" key="6">
    <source>
        <dbReference type="ARBA" id="ARBA00022989"/>
    </source>
</evidence>
<name>A0AAD5GBV2_AMBAR</name>